<evidence type="ECO:0008006" key="3">
    <source>
        <dbReference type="Google" id="ProtNLM"/>
    </source>
</evidence>
<dbReference type="RefSeq" id="WP_092454340.1">
    <property type="nucleotide sequence ID" value="NZ_FOJI01000009.1"/>
</dbReference>
<dbReference type="STRING" id="99656.SAMN05421659_10940"/>
<dbReference type="Proteomes" id="UP000199701">
    <property type="component" value="Unassembled WGS sequence"/>
</dbReference>
<sequence>MNISAVNLNSSEDTLKSNSINIKSNTSKADSKGVDKLFENANVATAEKTRSTQVDSKGLAALMDEGSCVTDELKNSAEAAKSSLKALFSKMSVADCVQMDEEGFNLNEMSPDKIVTVVDRIKIMLATYCEDYQVTDENIDISKIKQVVGSTAMANQVEAKLKSADLPNTKENIDEIANATKQAEEIKPLSEGAKRYLVSNELEPSIQNIYKAEHASVNTSMQAAGYQSTSPTVSNDEWSQLKPQVEAVIQKAGLNVDEQNISNAKSFIENNIPVTQKNLVYKNQLDNLDLTKMDSEDSKGKVLDKIIGNMALGNSASATLLTDVKSIVQMVSEAIKTVNSADVDETATVTNQGKQFTIENLRIAQGVTLPIAQSQIENQVDNQIQNQVESQSEKLTKELVQASPKELVQASVINQDAQAITNYRQLEEIRILMTAEAGLSLANQGFNLDTTPIVDLVEQLKAMELQLYGDDASEVLEVKKAINEIKKSPDVMISSVMAERSANESITIADFSQMGSNLGQRFKQAGQTYETVGTQVRNDLGDSINKAVEASTNSILAELKLEDTKTNRDAVRILGYNGMDMTIENINTVKDIYSTLNNLIENMKPETVLAMIKDNINPMNSDINDVNQYLIQQNEGANSTDKFSKFLYKLDKTDGITAQEREQFIGIYKMMNIFKKDAGKAVGTLVKQNSDITMSNLMTAYNSSKVAGIDTSIDDTTGMAEVEGIVNYYNSMFSETAECITPKSLKTVNDEKSIATRSVENFCEQINQSYDSNLEGEYYDNYLKDMNKITDVEDSVIRQLTDNNLPVSINNIMAALNIMTPNYFQKYFNLEVEKTDGEENEKGRTIEGGDNFEGFIDKLGSESEINLAYQQMADEVAETTIKAMDSSENQAYSDIEELRMRGKEIGLIQNLAQKHDYKIPYVIDGEVGTINLQIVEDKNDKGRIAIKLRTKDLGNVSVEGKLSAESASIFAVTDGDEKVLSDRINKVTSNIAKEFKMESIGVYIGKSNEIPAVSYKTEGSEISMKTLYSFAKTLIVGLINSKE</sequence>
<evidence type="ECO:0000313" key="2">
    <source>
        <dbReference type="Proteomes" id="UP000199701"/>
    </source>
</evidence>
<accession>A0A1I0QSE6</accession>
<name>A0A1I0QSE6_9FIRM</name>
<dbReference type="AlphaFoldDB" id="A0A1I0QSE6"/>
<dbReference type="Pfam" id="PF19753">
    <property type="entry name" value="DUF6240"/>
    <property type="match status" value="2"/>
</dbReference>
<keyword evidence="2" id="KW-1185">Reference proteome</keyword>
<protein>
    <recommendedName>
        <fullName evidence="3">Flagellar hook-length control protein FliK</fullName>
    </recommendedName>
</protein>
<dbReference type="OrthoDB" id="9759262at2"/>
<dbReference type="EMBL" id="FOJI01000009">
    <property type="protein sequence ID" value="SEW30285.1"/>
    <property type="molecule type" value="Genomic_DNA"/>
</dbReference>
<proteinExistence type="predicted"/>
<evidence type="ECO:0000313" key="1">
    <source>
        <dbReference type="EMBL" id="SEW30285.1"/>
    </source>
</evidence>
<gene>
    <name evidence="1" type="ORF">SAMN05421659_10940</name>
</gene>
<organism evidence="1 2">
    <name type="scientific">[Clostridium] fimetarium</name>
    <dbReference type="NCBI Taxonomy" id="99656"/>
    <lineage>
        <taxon>Bacteria</taxon>
        <taxon>Bacillati</taxon>
        <taxon>Bacillota</taxon>
        <taxon>Clostridia</taxon>
        <taxon>Lachnospirales</taxon>
        <taxon>Lachnospiraceae</taxon>
    </lineage>
</organism>
<reference evidence="1 2" key="1">
    <citation type="submission" date="2016-10" db="EMBL/GenBank/DDBJ databases">
        <authorList>
            <person name="de Groot N.N."/>
        </authorList>
    </citation>
    <scope>NUCLEOTIDE SEQUENCE [LARGE SCALE GENOMIC DNA]</scope>
    <source>
        <strain evidence="1 2">DSM 9179</strain>
    </source>
</reference>
<dbReference type="InterPro" id="IPR046207">
    <property type="entry name" value="DUF6240"/>
</dbReference>